<dbReference type="GO" id="GO:0003700">
    <property type="term" value="F:DNA-binding transcription factor activity"/>
    <property type="evidence" value="ECO:0007669"/>
    <property type="project" value="InterPro"/>
</dbReference>
<evidence type="ECO:0000313" key="8">
    <source>
        <dbReference type="EMBL" id="TKR90090.1"/>
    </source>
</evidence>
<evidence type="ECO:0000256" key="5">
    <source>
        <dbReference type="ARBA" id="ARBA00023242"/>
    </source>
</evidence>
<accession>A0A4U5P2Y6</accession>
<dbReference type="GO" id="GO:0043565">
    <property type="term" value="F:sequence-specific DNA binding"/>
    <property type="evidence" value="ECO:0007669"/>
    <property type="project" value="InterPro"/>
</dbReference>
<keyword evidence="2" id="KW-0805">Transcription regulation</keyword>
<feature type="compositionally biased region" description="Polar residues" evidence="6">
    <location>
        <begin position="27"/>
        <end position="36"/>
    </location>
</feature>
<comment type="caution">
    <text evidence="8">The sequence shown here is derived from an EMBL/GenBank/DDBJ whole genome shotgun (WGS) entry which is preliminary data.</text>
</comment>
<evidence type="ECO:0000256" key="6">
    <source>
        <dbReference type="SAM" id="MobiDB-lite"/>
    </source>
</evidence>
<organism evidence="8">
    <name type="scientific">Populus alba</name>
    <name type="common">White poplar</name>
    <dbReference type="NCBI Taxonomy" id="43335"/>
    <lineage>
        <taxon>Eukaryota</taxon>
        <taxon>Viridiplantae</taxon>
        <taxon>Streptophyta</taxon>
        <taxon>Embryophyta</taxon>
        <taxon>Tracheophyta</taxon>
        <taxon>Spermatophyta</taxon>
        <taxon>Magnoliopsida</taxon>
        <taxon>eudicotyledons</taxon>
        <taxon>Gunneridae</taxon>
        <taxon>Pentapetalae</taxon>
        <taxon>rosids</taxon>
        <taxon>fabids</taxon>
        <taxon>Malpighiales</taxon>
        <taxon>Salicaceae</taxon>
        <taxon>Saliceae</taxon>
        <taxon>Populus</taxon>
    </lineage>
</organism>
<sequence>MSNEHRDFYYHTPFQEDHLDVKPPSILGSSTYNRSPGQGVDPSSYMSLTECLHGSVDYNSLAKAFGLSPSSSEVFSSIEESSRPVEARDLDGGNSTDQVPATPNSSVSFSSSEAGGDEDSGKTKKETRPEKPEDGGENSDKKDKAKKKAEKRQKEPRFAFMTKSEVDHLEDGYRWRKYGQKAVKNSPYPRSYYRCTTQKCTVKKRVERSFQDPSTVITTYEGQHNHPIPTTLRGSASAMFSHSMLAPAPMAASGPGFPHHQGYNFVQIPAAMNSQNMGRIHKGVNQHVHQQYQVPDYGLLQDIVPSIFLRQEP</sequence>
<dbReference type="PROSITE" id="PS50811">
    <property type="entry name" value="WRKY"/>
    <property type="match status" value="1"/>
</dbReference>
<dbReference type="InterPro" id="IPR003657">
    <property type="entry name" value="WRKY_dom"/>
</dbReference>
<keyword evidence="4" id="KW-0804">Transcription</keyword>
<dbReference type="AlphaFoldDB" id="A0A4U5P2Y6"/>
<dbReference type="SUPFAM" id="SSF118290">
    <property type="entry name" value="WRKY DNA-binding domain"/>
    <property type="match status" value="1"/>
</dbReference>
<dbReference type="InterPro" id="IPR044810">
    <property type="entry name" value="WRKY_plant"/>
</dbReference>
<protein>
    <submittedName>
        <fullName evidence="8">WRKY transcription factor 29</fullName>
    </submittedName>
</protein>
<feature type="region of interest" description="Disordered" evidence="6">
    <location>
        <begin position="1"/>
        <end position="43"/>
    </location>
</feature>
<feature type="compositionally biased region" description="Low complexity" evidence="6">
    <location>
        <begin position="105"/>
        <end position="114"/>
    </location>
</feature>
<feature type="domain" description="WRKY" evidence="7">
    <location>
        <begin position="164"/>
        <end position="229"/>
    </location>
</feature>
<name>A0A4U5P2Y6_POPAL</name>
<dbReference type="EMBL" id="RCHU01000895">
    <property type="protein sequence ID" value="TKR90090.1"/>
    <property type="molecule type" value="Genomic_DNA"/>
</dbReference>
<dbReference type="PANTHER" id="PTHR31221">
    <property type="entry name" value="WRKY TRANSCRIPTION FACTOR PROTEIN 1-RELATED"/>
    <property type="match status" value="1"/>
</dbReference>
<feature type="region of interest" description="Disordered" evidence="6">
    <location>
        <begin position="77"/>
        <end position="160"/>
    </location>
</feature>
<feature type="compositionally biased region" description="Basic and acidic residues" evidence="6">
    <location>
        <begin position="119"/>
        <end position="143"/>
    </location>
</feature>
<feature type="compositionally biased region" description="Polar residues" evidence="6">
    <location>
        <begin position="93"/>
        <end position="104"/>
    </location>
</feature>
<comment type="subcellular location">
    <subcellularLocation>
        <location evidence="1">Nucleus</location>
    </subcellularLocation>
</comment>
<dbReference type="SMART" id="SM00774">
    <property type="entry name" value="WRKY"/>
    <property type="match status" value="1"/>
</dbReference>
<evidence type="ECO:0000256" key="1">
    <source>
        <dbReference type="ARBA" id="ARBA00004123"/>
    </source>
</evidence>
<proteinExistence type="predicted"/>
<evidence type="ECO:0000256" key="4">
    <source>
        <dbReference type="ARBA" id="ARBA00023163"/>
    </source>
</evidence>
<feature type="compositionally biased region" description="Basic and acidic residues" evidence="6">
    <location>
        <begin position="80"/>
        <end position="91"/>
    </location>
</feature>
<dbReference type="InterPro" id="IPR036576">
    <property type="entry name" value="WRKY_dom_sf"/>
</dbReference>
<dbReference type="Pfam" id="PF03106">
    <property type="entry name" value="WRKY"/>
    <property type="match status" value="1"/>
</dbReference>
<gene>
    <name evidence="8" type="ORF">D5086_0000236830</name>
</gene>
<keyword evidence="3" id="KW-0238">DNA-binding</keyword>
<dbReference type="Gene3D" id="2.20.25.80">
    <property type="entry name" value="WRKY domain"/>
    <property type="match status" value="1"/>
</dbReference>
<evidence type="ECO:0000256" key="2">
    <source>
        <dbReference type="ARBA" id="ARBA00023015"/>
    </source>
</evidence>
<dbReference type="PANTHER" id="PTHR31221:SF320">
    <property type="entry name" value="WRKY TRANSCRIPTION FACTOR 20"/>
    <property type="match status" value="1"/>
</dbReference>
<keyword evidence="5" id="KW-0539">Nucleus</keyword>
<dbReference type="GO" id="GO:0005634">
    <property type="term" value="C:nucleus"/>
    <property type="evidence" value="ECO:0007669"/>
    <property type="project" value="UniProtKB-SubCell"/>
</dbReference>
<evidence type="ECO:0000259" key="7">
    <source>
        <dbReference type="PROSITE" id="PS50811"/>
    </source>
</evidence>
<dbReference type="FunFam" id="2.20.25.80:FF:000003">
    <property type="entry name" value="WRKY transcription factor 57"/>
    <property type="match status" value="1"/>
</dbReference>
<evidence type="ECO:0000256" key="3">
    <source>
        <dbReference type="ARBA" id="ARBA00023125"/>
    </source>
</evidence>
<feature type="compositionally biased region" description="Basic and acidic residues" evidence="6">
    <location>
        <begin position="1"/>
        <end position="21"/>
    </location>
</feature>
<reference evidence="8" key="1">
    <citation type="submission" date="2018-10" db="EMBL/GenBank/DDBJ databases">
        <title>Population genomic analysis revealed the cold adaptation of white poplar.</title>
        <authorList>
            <person name="Liu Y.-J."/>
        </authorList>
    </citation>
    <scope>NUCLEOTIDE SEQUENCE [LARGE SCALE GENOMIC DNA]</scope>
    <source>
        <strain evidence="8">PAL-ZL1</strain>
    </source>
</reference>